<dbReference type="Proteomes" id="UP000195557">
    <property type="component" value="Unassembled WGS sequence"/>
</dbReference>
<sequence length="301" mass="33735">RARFLDVRSSESFARRRLDASSNVHIDDVRGGGAHALPPRTTPFAVIASSASEAEALVNYLRAGDFKAVAWNVEAAFAADDERFFHACELYGRVFRVVQGEPEPCERLRLWEPSREFSRWLPRLAADETPSRTCVDFGAGAGRDAVWAASLGWNVLAIDNDARGLARCAALAKAHGVAARVRTVRLDLRKTTSDEAFEEINAVIGRESWSPVSLVYAVRYLQKSLVRDLSRLLPPRAVVCWFHFMRGCESTTVGRPTKDRDLLEHGELREFFLEGEWRTLADEVAFLPDGRPMSEFVVVRE</sequence>
<accession>A0A1Y5HYI8</accession>
<dbReference type="InterPro" id="IPR036873">
    <property type="entry name" value="Rhodanese-like_dom_sf"/>
</dbReference>
<feature type="non-terminal residue" evidence="1">
    <location>
        <position position="301"/>
    </location>
</feature>
<organism evidence="1">
    <name type="scientific">Ostreococcus tauri</name>
    <name type="common">Marine green alga</name>
    <dbReference type="NCBI Taxonomy" id="70448"/>
    <lineage>
        <taxon>Eukaryota</taxon>
        <taxon>Viridiplantae</taxon>
        <taxon>Chlorophyta</taxon>
        <taxon>Mamiellophyceae</taxon>
        <taxon>Mamiellales</taxon>
        <taxon>Bathycoccaceae</taxon>
        <taxon>Ostreococcus</taxon>
    </lineage>
</organism>
<dbReference type="Gene3D" id="3.40.250.10">
    <property type="entry name" value="Rhodanese-like domain"/>
    <property type="match status" value="1"/>
</dbReference>
<dbReference type="InterPro" id="IPR029063">
    <property type="entry name" value="SAM-dependent_MTases_sf"/>
</dbReference>
<dbReference type="SUPFAM" id="SSF53335">
    <property type="entry name" value="S-adenosyl-L-methionine-dependent methyltransferases"/>
    <property type="match status" value="1"/>
</dbReference>
<name>A0A1Y5HYI8_OSTTA</name>
<protein>
    <recommendedName>
        <fullName evidence="2">Methyltransferase domain-containing protein</fullName>
    </recommendedName>
</protein>
<dbReference type="AlphaFoldDB" id="A0A1Y5HYI8"/>
<evidence type="ECO:0008006" key="2">
    <source>
        <dbReference type="Google" id="ProtNLM"/>
    </source>
</evidence>
<dbReference type="Gene3D" id="3.40.50.150">
    <property type="entry name" value="Vaccinia Virus protein VP39"/>
    <property type="match status" value="1"/>
</dbReference>
<dbReference type="EMBL" id="KZ155839">
    <property type="protein sequence ID" value="OUS42318.1"/>
    <property type="molecule type" value="Genomic_DNA"/>
</dbReference>
<proteinExistence type="predicted"/>
<evidence type="ECO:0000313" key="1">
    <source>
        <dbReference type="EMBL" id="OUS42318.1"/>
    </source>
</evidence>
<reference evidence="1" key="1">
    <citation type="submission" date="2017-04" db="EMBL/GenBank/DDBJ databases">
        <title>Population genomics of picophytoplankton unveils novel chromosome hypervariability.</title>
        <authorList>
            <consortium name="DOE Joint Genome Institute"/>
            <person name="Blanc-Mathieu R."/>
            <person name="Krasovec M."/>
            <person name="Hebrard M."/>
            <person name="Yau S."/>
            <person name="Desgranges E."/>
            <person name="Martin J."/>
            <person name="Schackwitz W."/>
            <person name="Kuo A."/>
            <person name="Salin G."/>
            <person name="Donnadieu C."/>
            <person name="Desdevises Y."/>
            <person name="Sanchez-Ferandin S."/>
            <person name="Moreau H."/>
            <person name="Rivals E."/>
            <person name="Grigoriev I.V."/>
            <person name="Grimsley N."/>
            <person name="Eyre-Walker A."/>
            <person name="Piganeau G."/>
        </authorList>
    </citation>
    <scope>NUCLEOTIDE SEQUENCE [LARGE SCALE GENOMIC DNA]</scope>
    <source>
        <strain evidence="1">RCC 1115</strain>
    </source>
</reference>
<gene>
    <name evidence="1" type="ORF">BE221DRAFT_44058</name>
</gene>
<feature type="non-terminal residue" evidence="1">
    <location>
        <position position="1"/>
    </location>
</feature>